<organism evidence="1 2">
    <name type="scientific">Albugo candida</name>
    <dbReference type="NCBI Taxonomy" id="65357"/>
    <lineage>
        <taxon>Eukaryota</taxon>
        <taxon>Sar</taxon>
        <taxon>Stramenopiles</taxon>
        <taxon>Oomycota</taxon>
        <taxon>Peronosporomycetes</taxon>
        <taxon>Albuginales</taxon>
        <taxon>Albuginaceae</taxon>
        <taxon>Albugo</taxon>
    </lineage>
</organism>
<evidence type="ECO:0000313" key="2">
    <source>
        <dbReference type="Proteomes" id="UP000053237"/>
    </source>
</evidence>
<dbReference type="EMBL" id="CAIX01000165">
    <property type="protein sequence ID" value="CCI47316.1"/>
    <property type="molecule type" value="Genomic_DNA"/>
</dbReference>
<protein>
    <submittedName>
        <fullName evidence="1">Uncharacterized protein</fullName>
    </submittedName>
</protein>
<reference evidence="1 2" key="1">
    <citation type="submission" date="2012-05" db="EMBL/GenBank/DDBJ databases">
        <title>Recombination and specialization in a pathogen metapopulation.</title>
        <authorList>
            <person name="Gardiner A."/>
            <person name="Kemen E."/>
            <person name="Schultz-Larsen T."/>
            <person name="MacLean D."/>
            <person name="Van Oosterhout C."/>
            <person name="Jones J.D.G."/>
        </authorList>
    </citation>
    <scope>NUCLEOTIDE SEQUENCE [LARGE SCALE GENOMIC DNA]</scope>
    <source>
        <strain evidence="1 2">Ac Nc2</strain>
    </source>
</reference>
<dbReference type="InParanoid" id="A0A024GKA9"/>
<keyword evidence="2" id="KW-1185">Reference proteome</keyword>
<comment type="caution">
    <text evidence="1">The sequence shown here is derived from an EMBL/GenBank/DDBJ whole genome shotgun (WGS) entry which is preliminary data.</text>
</comment>
<gene>
    <name evidence="1" type="ORF">BN9_083230</name>
</gene>
<accession>A0A024GKA9</accession>
<evidence type="ECO:0000313" key="1">
    <source>
        <dbReference type="EMBL" id="CCI47316.1"/>
    </source>
</evidence>
<dbReference type="AlphaFoldDB" id="A0A024GKA9"/>
<dbReference type="Proteomes" id="UP000053237">
    <property type="component" value="Unassembled WGS sequence"/>
</dbReference>
<name>A0A024GKA9_9STRA</name>
<proteinExistence type="predicted"/>
<sequence length="216" mass="25964">MHFESLPWMKLANHRKESSTKQIHWDLTKNIERSIWIDTKKCAMIPYSCWLSRPSWDGYKTLYRFRKCRIDDNEVRCAMFLLRNYHIGLWRMEKCVQDLMMTRCVQPNRIKYCISRFMRFGWKMKWCSLNLLVESKKDQSIRTKSLQSSLETNSTPYIDLASLMICHGKFELNHITAQSFYREVDTCILLTEDSKKDDHEWILGSSILRIYQPDIL</sequence>